<protein>
    <submittedName>
        <fullName evidence="1">Helix-turn-helix transcriptional regulator</fullName>
    </submittedName>
</protein>
<proteinExistence type="predicted"/>
<dbReference type="Proteomes" id="UP001196301">
    <property type="component" value="Unassembled WGS sequence"/>
</dbReference>
<evidence type="ECO:0000313" key="2">
    <source>
        <dbReference type="Proteomes" id="UP001196301"/>
    </source>
</evidence>
<sequence>MSKFSENFNEILKNNNISVYSLSKCSGVARTSIYKYLNGKTLPKKEFLDSIIDVLCMSTKQKLELWESYKMEVYGKEVYLSFKKFKQFIENLNKNLSDEDIEFLCEEFKGDKKIEFLDNSTMVQFYLRRIIENEMSRKDRIPTIYTIIQPSCKYLFDLIYNYAKHKNISLNVNHVISFERMNEGEFCKAENVDVLSKLLVAAIFNEKITYNLNYYYENNDNQDKFNQVFPYFVVADEKVILISHDYETGLYINKESVYNYFKDEFDRISKWCSKFIQFNRTMLDLVKFFKEVDTRGINYSYVIGAQPCIVGFLTPEMIESQKNKLDPAFLQIAKLGIDRLNTSRERLVDKPFITYFTLEGLDYFCNEGKIIEFPSNMNVVFNKKEILYTLNGFYEAVKQSKIEAYLVNTDIFKIPINVVVTSYELDYINIFYNDLKDDSITAIIREKGMTELINYFFEDLKSTEYVYSKDKTLEEIKKRIELLEKY</sequence>
<dbReference type="EMBL" id="JAHLOQ010000049">
    <property type="protein sequence ID" value="MBU5337337.1"/>
    <property type="molecule type" value="Genomic_DNA"/>
</dbReference>
<evidence type="ECO:0000313" key="1">
    <source>
        <dbReference type="EMBL" id="MBU5337337.1"/>
    </source>
</evidence>
<reference evidence="1 2" key="1">
    <citation type="submission" date="2021-06" db="EMBL/GenBank/DDBJ databases">
        <authorList>
            <person name="Sun Q."/>
            <person name="Li D."/>
        </authorList>
    </citation>
    <scope>NUCLEOTIDE SEQUENCE [LARGE SCALE GENOMIC DNA]</scope>
    <source>
        <strain evidence="1 2">N19</strain>
    </source>
</reference>
<keyword evidence="2" id="KW-1185">Reference proteome</keyword>
<accession>A0ABS6E1J5</accession>
<comment type="caution">
    <text evidence="1">The sequence shown here is derived from an EMBL/GenBank/DDBJ whole genome shotgun (WGS) entry which is preliminary data.</text>
</comment>
<gene>
    <name evidence="1" type="ORF">KQI20_12875</name>
</gene>
<dbReference type="RefSeq" id="WP_216571937.1">
    <property type="nucleotide sequence ID" value="NZ_JAHLOQ010000049.1"/>
</dbReference>
<organism evidence="1 2">
    <name type="scientific">Intestinibacter bartlettii</name>
    <dbReference type="NCBI Taxonomy" id="261299"/>
    <lineage>
        <taxon>Bacteria</taxon>
        <taxon>Bacillati</taxon>
        <taxon>Bacillota</taxon>
        <taxon>Clostridia</taxon>
        <taxon>Peptostreptococcales</taxon>
        <taxon>Peptostreptococcaceae</taxon>
        <taxon>Intestinibacter</taxon>
    </lineage>
</organism>
<name>A0ABS6E1J5_9FIRM</name>